<sequence>MSSAVTPKVVQSIFEMYQKNKLVVNRRYQRKLVWSIDEKEKFIDSLLNGYPIPLILTSKQKLDETNLEILDGLQRLNAITSFIECEYSLNGHYFDLDSILVTKQLKENGVLFQKEPKLDSESCNLILNYEIPLLTTNNNSHKFIDETFRRINTGGRQLSKHDVRQAGSIGDIPDTINKIASYIRTDSSRTDIVTLKNMKEISIGEKGLNYGIDIDEIFWVKHKIILRDDIRKSRDEELICHLLSYVLLPAQSQTTSTYLDELYQSNTTSSIEILNEINKHSKEHLIISFNHVYDEMKKIFKEDRSNFSNTLYKGKTIKSSRAYQVLFLSLYELLITKKKVINNYKNLHDSLKGVYEQHYKSIMESDRKWNNNDRGRLIRATIGLIDNNFSSSRNKQFEPGGWVKSLENIINESKSEQQSYDYKAGLVTTSPLKKELNKKLIDKILKTLTAMTNSTTGECLVIVGVAEHEDGAKAHRDAFNKSYIKYSNVFIVGVDDEANYLCGSVDVYIKQIKDYIKNNKNVSEGFRNLVLNKLVSFSYKDKEILMFRAERCEMPERYNMSYYERHASHNEEVMAGEAMAALFKRFQNN</sequence>
<dbReference type="AlphaFoldDB" id="A0AAV3M4S2"/>
<feature type="domain" description="GmrSD restriction endonucleases N-terminal" evidence="1">
    <location>
        <begin position="13"/>
        <end position="166"/>
    </location>
</feature>
<evidence type="ECO:0000259" key="1">
    <source>
        <dbReference type="Pfam" id="PF03235"/>
    </source>
</evidence>
<gene>
    <name evidence="2" type="ORF">HMPREF1563_3521</name>
</gene>
<proteinExistence type="predicted"/>
<organism evidence="2 3">
    <name type="scientific">Providencia alcalifaciens 205/92</name>
    <dbReference type="NCBI Taxonomy" id="1256988"/>
    <lineage>
        <taxon>Bacteria</taxon>
        <taxon>Pseudomonadati</taxon>
        <taxon>Pseudomonadota</taxon>
        <taxon>Gammaproteobacteria</taxon>
        <taxon>Enterobacterales</taxon>
        <taxon>Morganellaceae</taxon>
        <taxon>Providencia</taxon>
    </lineage>
</organism>
<dbReference type="RefSeq" id="WP_051489830.1">
    <property type="nucleotide sequence ID" value="NZ_JALD01000046.1"/>
</dbReference>
<dbReference type="Proteomes" id="UP000022311">
    <property type="component" value="Unassembled WGS sequence"/>
</dbReference>
<reference evidence="2 3" key="1">
    <citation type="submission" date="2014-01" db="EMBL/GenBank/DDBJ databases">
        <authorList>
            <person name="Durkin A.S."/>
            <person name="McCorrison J."/>
            <person name="Torralba M."/>
            <person name="Gillis M."/>
            <person name="Haft D.H."/>
            <person name="Methe B."/>
            <person name="Sutton G."/>
            <person name="Nelson K.E."/>
        </authorList>
    </citation>
    <scope>NUCLEOTIDE SEQUENCE [LARGE SCALE GENOMIC DNA]</scope>
    <source>
        <strain evidence="2 3">205/92</strain>
    </source>
</reference>
<name>A0AAV3M4S2_9GAMM</name>
<dbReference type="InterPro" id="IPR004919">
    <property type="entry name" value="GmrSD_N"/>
</dbReference>
<dbReference type="PANTHER" id="PTHR39639:SF1">
    <property type="entry name" value="DUF262 DOMAIN-CONTAINING PROTEIN"/>
    <property type="match status" value="1"/>
</dbReference>
<comment type="caution">
    <text evidence="2">The sequence shown here is derived from an EMBL/GenBank/DDBJ whole genome shotgun (WGS) entry which is preliminary data.</text>
</comment>
<dbReference type="Gene3D" id="3.30.950.30">
    <property type="entry name" value="Schlafen, AAA domain"/>
    <property type="match status" value="1"/>
</dbReference>
<dbReference type="PANTHER" id="PTHR39639">
    <property type="entry name" value="CHROMOSOME 16, WHOLE GENOME SHOTGUN SEQUENCE"/>
    <property type="match status" value="1"/>
</dbReference>
<dbReference type="EMBL" id="JALD01000046">
    <property type="protein sequence ID" value="EUD10827.1"/>
    <property type="molecule type" value="Genomic_DNA"/>
</dbReference>
<evidence type="ECO:0000313" key="2">
    <source>
        <dbReference type="EMBL" id="EUD10827.1"/>
    </source>
</evidence>
<dbReference type="InterPro" id="IPR038461">
    <property type="entry name" value="Schlafen_AlbA_2_dom_sf"/>
</dbReference>
<dbReference type="Pfam" id="PF03235">
    <property type="entry name" value="GmrSD_N"/>
    <property type="match status" value="1"/>
</dbReference>
<protein>
    <submittedName>
        <fullName evidence="2">PF03235 family protein</fullName>
    </submittedName>
</protein>
<evidence type="ECO:0000313" key="3">
    <source>
        <dbReference type="Proteomes" id="UP000022311"/>
    </source>
</evidence>
<accession>A0AAV3M4S2</accession>